<evidence type="ECO:0000256" key="1">
    <source>
        <dbReference type="ARBA" id="ARBA00022614"/>
    </source>
</evidence>
<name>A0ABM4B5Q1_HYDVU</name>
<gene>
    <name evidence="4" type="primary">LOC105847798</name>
</gene>
<sequence length="456" mass="52984">MDLFNSAPLLRRPLPEVAKKSFLATSHIKKKYSENLVNFDLQYLQELCKPVGNYLPRRTPRRHKKCCKRTILNNQCIELTPISVMHLPDVSTLQIETKHKLCSYPTINRSYVLNILNIPKEDNIPKVPEKKPWRQLLIEEEQRLQSMLIHHEKNVNNPVYNIQNIVIPINYSNEVLSAFNQSPKEDNFDKHKSMKDKSFKIIYPKYFSDKKEAKLHLMGNSLRSVPQLPLEVFPILTWVNLSFNDFSEIPEQLYQAKNLICLNMRCNPITEISSKISFLTKLNYINFSYCLLSELNPSLFKLKKLEGLDIAFNHLTHIDPQISSLRSLHEFYVDGNELFTFPCSILKLRLKILNCGANFLHNLFWQEAVPIIPQSLVDITKMCLLSNNMLHLIPSKENISKCDYCEGNFIGNGISVLKPVNEIFGVKKLPLLFRVCKESCRANLFNFVPPFYEEIL</sequence>
<evidence type="ECO:0000313" key="3">
    <source>
        <dbReference type="Proteomes" id="UP001652625"/>
    </source>
</evidence>
<keyword evidence="3" id="KW-1185">Reference proteome</keyword>
<proteinExistence type="predicted"/>
<dbReference type="InterPro" id="IPR003591">
    <property type="entry name" value="Leu-rich_rpt_typical-subtyp"/>
</dbReference>
<evidence type="ECO:0000256" key="2">
    <source>
        <dbReference type="ARBA" id="ARBA00022737"/>
    </source>
</evidence>
<dbReference type="GeneID" id="105847798"/>
<organism evidence="3 4">
    <name type="scientific">Hydra vulgaris</name>
    <name type="common">Hydra</name>
    <name type="synonym">Hydra attenuata</name>
    <dbReference type="NCBI Taxonomy" id="6087"/>
    <lineage>
        <taxon>Eukaryota</taxon>
        <taxon>Metazoa</taxon>
        <taxon>Cnidaria</taxon>
        <taxon>Hydrozoa</taxon>
        <taxon>Hydroidolina</taxon>
        <taxon>Anthoathecata</taxon>
        <taxon>Aplanulata</taxon>
        <taxon>Hydridae</taxon>
        <taxon>Hydra</taxon>
    </lineage>
</organism>
<dbReference type="SUPFAM" id="SSF52058">
    <property type="entry name" value="L domain-like"/>
    <property type="match status" value="1"/>
</dbReference>
<reference evidence="3" key="1">
    <citation type="submission" date="2025-05" db="UniProtKB">
        <authorList>
            <consortium name="RefSeq"/>
        </authorList>
    </citation>
    <scope>NUCLEOTIDE SEQUENCE [LARGE SCALE GENOMIC DNA]</scope>
</reference>
<protein>
    <submittedName>
        <fullName evidence="4">Leucine-rich repeat-containing protein 1 isoform X3</fullName>
    </submittedName>
</protein>
<dbReference type="Proteomes" id="UP001652625">
    <property type="component" value="Chromosome 01"/>
</dbReference>
<dbReference type="PANTHER" id="PTHR48051">
    <property type="match status" value="1"/>
</dbReference>
<accession>A0ABM4B5Q1</accession>
<dbReference type="Gene3D" id="3.80.10.10">
    <property type="entry name" value="Ribonuclease Inhibitor"/>
    <property type="match status" value="1"/>
</dbReference>
<dbReference type="SMART" id="SM00369">
    <property type="entry name" value="LRR_TYP"/>
    <property type="match status" value="2"/>
</dbReference>
<dbReference type="InterPro" id="IPR032675">
    <property type="entry name" value="LRR_dom_sf"/>
</dbReference>
<keyword evidence="1" id="KW-0433">Leucine-rich repeat</keyword>
<dbReference type="InterPro" id="IPR050216">
    <property type="entry name" value="LRR_domain-containing"/>
</dbReference>
<reference evidence="4" key="2">
    <citation type="submission" date="2025-08" db="UniProtKB">
        <authorList>
            <consortium name="RefSeq"/>
        </authorList>
    </citation>
    <scope>IDENTIFICATION</scope>
</reference>
<dbReference type="RefSeq" id="XP_065644170.1">
    <property type="nucleotide sequence ID" value="XM_065788098.1"/>
</dbReference>
<keyword evidence="2" id="KW-0677">Repeat</keyword>
<dbReference type="PANTHER" id="PTHR48051:SF13">
    <property type="entry name" value="LEUCINE-RICH REPEAT-CONTAINING PROTEIN 30"/>
    <property type="match status" value="1"/>
</dbReference>
<evidence type="ECO:0000313" key="4">
    <source>
        <dbReference type="RefSeq" id="XP_065644170.1"/>
    </source>
</evidence>